<sequence length="69" mass="7909">MNGNDKPKNKKPNESGSFHHKKMACQIASHAVIELPYPVYVWTSPRSSAFTLIHEKSERCETFFLSPFL</sequence>
<name>A0A235B4P8_9BACL</name>
<evidence type="ECO:0000313" key="2">
    <source>
        <dbReference type="Proteomes" id="UP000215459"/>
    </source>
</evidence>
<gene>
    <name evidence="1" type="ORF">CHM34_13110</name>
</gene>
<dbReference type="AlphaFoldDB" id="A0A235B4P8"/>
<keyword evidence="2" id="KW-1185">Reference proteome</keyword>
<comment type="caution">
    <text evidence="1">The sequence shown here is derived from an EMBL/GenBank/DDBJ whole genome shotgun (WGS) entry which is preliminary data.</text>
</comment>
<reference evidence="1 2" key="1">
    <citation type="submission" date="2017-07" db="EMBL/GenBank/DDBJ databases">
        <title>The genome sequence of Paludifilum halophilum highlights mechanisms for microbial adaptation to high salt environemnts.</title>
        <authorList>
            <person name="Belbahri L."/>
        </authorList>
    </citation>
    <scope>NUCLEOTIDE SEQUENCE [LARGE SCALE GENOMIC DNA]</scope>
    <source>
        <strain evidence="1 2">DSM 102817</strain>
    </source>
</reference>
<evidence type="ECO:0000313" key="1">
    <source>
        <dbReference type="EMBL" id="OYD06877.1"/>
    </source>
</evidence>
<accession>A0A235B4P8</accession>
<organism evidence="1 2">
    <name type="scientific">Paludifilum halophilum</name>
    <dbReference type="NCBI Taxonomy" id="1642702"/>
    <lineage>
        <taxon>Bacteria</taxon>
        <taxon>Bacillati</taxon>
        <taxon>Bacillota</taxon>
        <taxon>Bacilli</taxon>
        <taxon>Bacillales</taxon>
        <taxon>Thermoactinomycetaceae</taxon>
        <taxon>Paludifilum</taxon>
    </lineage>
</organism>
<protein>
    <submittedName>
        <fullName evidence="1">Uncharacterized protein</fullName>
    </submittedName>
</protein>
<proteinExistence type="predicted"/>
<dbReference type="Proteomes" id="UP000215459">
    <property type="component" value="Unassembled WGS sequence"/>
</dbReference>
<dbReference type="EMBL" id="NOWF01000008">
    <property type="protein sequence ID" value="OYD06877.1"/>
    <property type="molecule type" value="Genomic_DNA"/>
</dbReference>